<dbReference type="PANTHER" id="PTHR43179:SF11">
    <property type="entry name" value="GLYCOSYL TRANSFERASE"/>
    <property type="match status" value="1"/>
</dbReference>
<name>A0ABW4YC54_9GAMM</name>
<dbReference type="Gene3D" id="3.90.550.10">
    <property type="entry name" value="Spore Coat Polysaccharide Biosynthesis Protein SpsA, Chain A"/>
    <property type="match status" value="1"/>
</dbReference>
<dbReference type="PANTHER" id="PTHR43179">
    <property type="entry name" value="RHAMNOSYLTRANSFERASE WBBL"/>
    <property type="match status" value="1"/>
</dbReference>
<sequence>MAVSSDASDVTVILINYRTPEITIRCLRSLLCLNSPPGGVLVLDNAPRDTSLQEQISGIDVPLIASVDCIVSPENLGFAGGCNLAIERALVNSRCRYILLLNNDAVALQSLIPALKATLDSSPKAGMVGGRMHATDDPDAIDTLGIALHISLMPANRIRKEDRFFGPTGGCCLMTREFLGDIRTTYGYVFDKRFFCYCEDTDLAWRANLLGYRSVYVDELVALHQGQASTGKGYNAFIAYHGLRNVIWMHVKLLPMRLLLRYGAWLLLAHMLLIMRHLLAGHPGVVFRAYSDAAKRFPELLLERRMLKPLRAQGAGAISARLSSSFYQSGYARVVLAQLGSMYRQLFARQSVS</sequence>
<keyword evidence="1" id="KW-0328">Glycosyltransferase</keyword>
<dbReference type="EMBL" id="JBHUHX010000047">
    <property type="protein sequence ID" value="MFD2113217.1"/>
    <property type="molecule type" value="Genomic_DNA"/>
</dbReference>
<protein>
    <submittedName>
        <fullName evidence="1">Glycosyltransferase family 2 protein</fullName>
        <ecNumber evidence="1">2.4.-.-</ecNumber>
    </submittedName>
</protein>
<dbReference type="CDD" id="cd04186">
    <property type="entry name" value="GT_2_like_c"/>
    <property type="match status" value="1"/>
</dbReference>
<dbReference type="Pfam" id="PF13641">
    <property type="entry name" value="Glyco_tranf_2_3"/>
    <property type="match status" value="1"/>
</dbReference>
<dbReference type="RefSeq" id="WP_386027938.1">
    <property type="nucleotide sequence ID" value="NZ_JBHUHX010000047.1"/>
</dbReference>
<evidence type="ECO:0000313" key="1">
    <source>
        <dbReference type="EMBL" id="MFD2113217.1"/>
    </source>
</evidence>
<dbReference type="GO" id="GO:0016757">
    <property type="term" value="F:glycosyltransferase activity"/>
    <property type="evidence" value="ECO:0007669"/>
    <property type="project" value="UniProtKB-KW"/>
</dbReference>
<dbReference type="InterPro" id="IPR029044">
    <property type="entry name" value="Nucleotide-diphossugar_trans"/>
</dbReference>
<accession>A0ABW4YC54</accession>
<keyword evidence="2" id="KW-1185">Reference proteome</keyword>
<organism evidence="1 2">
    <name type="scientific">Thiorhodococcus fuscus</name>
    <dbReference type="NCBI Taxonomy" id="527200"/>
    <lineage>
        <taxon>Bacteria</taxon>
        <taxon>Pseudomonadati</taxon>
        <taxon>Pseudomonadota</taxon>
        <taxon>Gammaproteobacteria</taxon>
        <taxon>Chromatiales</taxon>
        <taxon>Chromatiaceae</taxon>
        <taxon>Thiorhodococcus</taxon>
    </lineage>
</organism>
<dbReference type="SUPFAM" id="SSF53448">
    <property type="entry name" value="Nucleotide-diphospho-sugar transferases"/>
    <property type="match status" value="1"/>
</dbReference>
<dbReference type="EC" id="2.4.-.-" evidence="1"/>
<proteinExistence type="predicted"/>
<reference evidence="2" key="1">
    <citation type="journal article" date="2019" name="Int. J. Syst. Evol. Microbiol.">
        <title>The Global Catalogue of Microorganisms (GCM) 10K type strain sequencing project: providing services to taxonomists for standard genome sequencing and annotation.</title>
        <authorList>
            <consortium name="The Broad Institute Genomics Platform"/>
            <consortium name="The Broad Institute Genome Sequencing Center for Infectious Disease"/>
            <person name="Wu L."/>
            <person name="Ma J."/>
        </authorList>
    </citation>
    <scope>NUCLEOTIDE SEQUENCE [LARGE SCALE GENOMIC DNA]</scope>
    <source>
        <strain evidence="2">KACC 12597</strain>
    </source>
</reference>
<dbReference type="Proteomes" id="UP001597337">
    <property type="component" value="Unassembled WGS sequence"/>
</dbReference>
<comment type="caution">
    <text evidence="1">The sequence shown here is derived from an EMBL/GenBank/DDBJ whole genome shotgun (WGS) entry which is preliminary data.</text>
</comment>
<evidence type="ECO:0000313" key="2">
    <source>
        <dbReference type="Proteomes" id="UP001597337"/>
    </source>
</evidence>
<keyword evidence="1" id="KW-0808">Transferase</keyword>
<gene>
    <name evidence="1" type="ORF">ACFSJC_15310</name>
</gene>